<evidence type="ECO:0000256" key="1">
    <source>
        <dbReference type="ARBA" id="ARBA00001947"/>
    </source>
</evidence>
<evidence type="ECO:0000256" key="2">
    <source>
        <dbReference type="ARBA" id="ARBA00022723"/>
    </source>
</evidence>
<name>A0A368BMA6_9GAMM</name>
<gene>
    <name evidence="6" type="ORF">DBW98_03180</name>
</gene>
<dbReference type="SMART" id="SM00849">
    <property type="entry name" value="Lactamase_B"/>
    <property type="match status" value="1"/>
</dbReference>
<dbReference type="InterPro" id="IPR036866">
    <property type="entry name" value="RibonucZ/Hydroxyglut_hydro"/>
</dbReference>
<keyword evidence="3 6" id="KW-0378">Hydrolase</keyword>
<dbReference type="EMBL" id="QOPC01000015">
    <property type="protein sequence ID" value="RCL37997.1"/>
    <property type="molecule type" value="Genomic_DNA"/>
</dbReference>
<protein>
    <submittedName>
        <fullName evidence="6">MBL fold metallo-hydrolase</fullName>
    </submittedName>
</protein>
<comment type="caution">
    <text evidence="6">The sequence shown here is derived from an EMBL/GenBank/DDBJ whole genome shotgun (WGS) entry which is preliminary data.</text>
</comment>
<feature type="domain" description="Metallo-beta-lactamase" evidence="5">
    <location>
        <begin position="16"/>
        <end position="194"/>
    </location>
</feature>
<dbReference type="Proteomes" id="UP000253032">
    <property type="component" value="Unassembled WGS sequence"/>
</dbReference>
<keyword evidence="2" id="KW-0479">Metal-binding</keyword>
<reference evidence="6 7" key="1">
    <citation type="journal article" date="2018" name="Microbiome">
        <title>Fine metagenomic profile of the Mediterranean stratified and mixed water columns revealed by assembly and recruitment.</title>
        <authorList>
            <person name="Haro-Moreno J.M."/>
            <person name="Lopez-Perez M."/>
            <person name="De La Torre J.R."/>
            <person name="Picazo A."/>
            <person name="Camacho A."/>
            <person name="Rodriguez-Valera F."/>
        </authorList>
    </citation>
    <scope>NUCLEOTIDE SEQUENCE [LARGE SCALE GENOMIC DNA]</scope>
    <source>
        <strain evidence="6">MED-G84</strain>
    </source>
</reference>
<dbReference type="InterPro" id="IPR001279">
    <property type="entry name" value="Metallo-B-lactamas"/>
</dbReference>
<dbReference type="GO" id="GO:0046872">
    <property type="term" value="F:metal ion binding"/>
    <property type="evidence" value="ECO:0007669"/>
    <property type="project" value="UniProtKB-KW"/>
</dbReference>
<organism evidence="6 7">
    <name type="scientific">SAR86 cluster bacterium</name>
    <dbReference type="NCBI Taxonomy" id="2030880"/>
    <lineage>
        <taxon>Bacteria</taxon>
        <taxon>Pseudomonadati</taxon>
        <taxon>Pseudomonadota</taxon>
        <taxon>Gammaproteobacteria</taxon>
        <taxon>SAR86 cluster</taxon>
    </lineage>
</organism>
<sequence>MSLIKALIQPVTPFQQNAPILYCEESKKCAFIDPGGDIDILLAAAKDNNLIPEKIFLTHGHADHAGSATELARLLSLKIEGPHKADLFLLESLEEQGKMFGMRAENCTPDRWLEEGDEVKIGNEILKVFFCPGHTPGHIIFYHAASRLAAVGDVLFKGSIGRTDLPGGNHQDLINSIIQKLWPLGTEVLFLPGHGPVSTFGQERKENAFVADSVIDRS</sequence>
<evidence type="ECO:0000259" key="5">
    <source>
        <dbReference type="SMART" id="SM00849"/>
    </source>
</evidence>
<accession>A0A368BMA6</accession>
<evidence type="ECO:0000313" key="7">
    <source>
        <dbReference type="Proteomes" id="UP000253032"/>
    </source>
</evidence>
<dbReference type="SUPFAM" id="SSF56281">
    <property type="entry name" value="Metallo-hydrolase/oxidoreductase"/>
    <property type="match status" value="1"/>
</dbReference>
<dbReference type="Pfam" id="PF00753">
    <property type="entry name" value="Lactamase_B"/>
    <property type="match status" value="1"/>
</dbReference>
<dbReference type="Gene3D" id="3.60.15.10">
    <property type="entry name" value="Ribonuclease Z/Hydroxyacylglutathione hydrolase-like"/>
    <property type="match status" value="1"/>
</dbReference>
<evidence type="ECO:0000256" key="4">
    <source>
        <dbReference type="ARBA" id="ARBA00022833"/>
    </source>
</evidence>
<comment type="cofactor">
    <cofactor evidence="1">
        <name>Zn(2+)</name>
        <dbReference type="ChEBI" id="CHEBI:29105"/>
    </cofactor>
</comment>
<proteinExistence type="predicted"/>
<dbReference type="GO" id="GO:0016787">
    <property type="term" value="F:hydrolase activity"/>
    <property type="evidence" value="ECO:0007669"/>
    <property type="project" value="UniProtKB-KW"/>
</dbReference>
<keyword evidence="4" id="KW-0862">Zinc</keyword>
<evidence type="ECO:0000256" key="3">
    <source>
        <dbReference type="ARBA" id="ARBA00022801"/>
    </source>
</evidence>
<dbReference type="InterPro" id="IPR051453">
    <property type="entry name" value="MBL_Glyoxalase_II"/>
</dbReference>
<dbReference type="PANTHER" id="PTHR46233">
    <property type="entry name" value="HYDROXYACYLGLUTATHIONE HYDROLASE GLOC"/>
    <property type="match status" value="1"/>
</dbReference>
<dbReference type="PANTHER" id="PTHR46233:SF3">
    <property type="entry name" value="HYDROXYACYLGLUTATHIONE HYDROLASE GLOC"/>
    <property type="match status" value="1"/>
</dbReference>
<dbReference type="CDD" id="cd07737">
    <property type="entry name" value="YcbL-like_MBL-fold"/>
    <property type="match status" value="1"/>
</dbReference>
<evidence type="ECO:0000313" key="6">
    <source>
        <dbReference type="EMBL" id="RCL37997.1"/>
    </source>
</evidence>
<dbReference type="AlphaFoldDB" id="A0A368BMA6"/>